<dbReference type="InterPro" id="IPR038765">
    <property type="entry name" value="Papain-like_cys_pep_sf"/>
</dbReference>
<dbReference type="SUPFAM" id="SSF54001">
    <property type="entry name" value="Cysteine proteinases"/>
    <property type="match status" value="1"/>
</dbReference>
<evidence type="ECO:0000313" key="8">
    <source>
        <dbReference type="Proteomes" id="UP001260773"/>
    </source>
</evidence>
<evidence type="ECO:0000256" key="4">
    <source>
        <dbReference type="ARBA" id="ARBA00022807"/>
    </source>
</evidence>
<dbReference type="AlphaFoldDB" id="A0AAW8RT98"/>
<organism evidence="7 8">
    <name type="scientific">Enterococcus avium</name>
    <name type="common">Streptococcus avium</name>
    <dbReference type="NCBI Taxonomy" id="33945"/>
    <lineage>
        <taxon>Bacteria</taxon>
        <taxon>Bacillati</taxon>
        <taxon>Bacillota</taxon>
        <taxon>Bacilli</taxon>
        <taxon>Lactobacillales</taxon>
        <taxon>Enterococcaceae</taxon>
        <taxon>Enterococcus</taxon>
    </lineage>
</organism>
<keyword evidence="3" id="KW-0378">Hydrolase</keyword>
<gene>
    <name evidence="7" type="ORF">P7D43_09440</name>
</gene>
<dbReference type="InterPro" id="IPR008044">
    <property type="entry name" value="Phage_lysin"/>
</dbReference>
<evidence type="ECO:0000259" key="6">
    <source>
        <dbReference type="PROSITE" id="PS51935"/>
    </source>
</evidence>
<dbReference type="PROSITE" id="PS51935">
    <property type="entry name" value="NLPC_P60"/>
    <property type="match status" value="1"/>
</dbReference>
<accession>A0AAW8RT98</accession>
<dbReference type="RefSeq" id="WP_311865172.1">
    <property type="nucleotide sequence ID" value="NZ_JARPWH010000027.1"/>
</dbReference>
<dbReference type="EMBL" id="JARPWH010000027">
    <property type="protein sequence ID" value="MDT2402595.1"/>
    <property type="molecule type" value="Genomic_DNA"/>
</dbReference>
<evidence type="ECO:0000256" key="2">
    <source>
        <dbReference type="ARBA" id="ARBA00022670"/>
    </source>
</evidence>
<dbReference type="GO" id="GO:0006508">
    <property type="term" value="P:proteolysis"/>
    <property type="evidence" value="ECO:0007669"/>
    <property type="project" value="UniProtKB-KW"/>
</dbReference>
<dbReference type="Gene3D" id="3.90.1720.10">
    <property type="entry name" value="endopeptidase domain like (from Nostoc punctiforme)"/>
    <property type="match status" value="1"/>
</dbReference>
<sequence>MAINIEAGLAVVQRFVNNCSYSMYGSRYYTDGTCDCSGSVYRILRESGGFDYGYIPSTETLHDYLMKLGYEKIAENSDFPMQRGDIIIWGQKGYSAGAGGHTGIALDNQNWIECTGWKDTTIIANHDQRWVMAGCPYFYAYRLKSTPKPNPSPAPAPKPQPSGNKNGIAIDNITKDQAVKMVQRVQTKYAWTLLRDQVKAVKQGDGRYTLVIKPQNRARCDKSVLRLKQELKTYYPGYMQQNIATPDGDKPTIRIEARNMPASAFTGKNPFDVHMRNFLKDILLDGQTYAEANSYGTYDVRVKGEGFNNTDAPIVLKEIQEMGKAKDVKINPAHIKGFKY</sequence>
<comment type="similarity">
    <text evidence="1">Belongs to the peptidase C40 family.</text>
</comment>
<dbReference type="Pfam" id="PF05382">
    <property type="entry name" value="Amidase_5"/>
    <property type="match status" value="1"/>
</dbReference>
<feature type="region of interest" description="Disordered" evidence="5">
    <location>
        <begin position="148"/>
        <end position="168"/>
    </location>
</feature>
<keyword evidence="4" id="KW-0788">Thiol protease</keyword>
<proteinExistence type="inferred from homology"/>
<dbReference type="Proteomes" id="UP001260773">
    <property type="component" value="Unassembled WGS sequence"/>
</dbReference>
<evidence type="ECO:0000256" key="1">
    <source>
        <dbReference type="ARBA" id="ARBA00007074"/>
    </source>
</evidence>
<feature type="compositionally biased region" description="Pro residues" evidence="5">
    <location>
        <begin position="148"/>
        <end position="160"/>
    </location>
</feature>
<evidence type="ECO:0000256" key="3">
    <source>
        <dbReference type="ARBA" id="ARBA00022801"/>
    </source>
</evidence>
<feature type="domain" description="NlpC/P60" evidence="6">
    <location>
        <begin position="2"/>
        <end position="144"/>
    </location>
</feature>
<dbReference type="InterPro" id="IPR000064">
    <property type="entry name" value="NLP_P60_dom"/>
</dbReference>
<name>A0AAW8RT98_ENTAV</name>
<protein>
    <submittedName>
        <fullName evidence="7">Peptidoglycan amidohydrolase family protein</fullName>
    </submittedName>
</protein>
<evidence type="ECO:0000313" key="7">
    <source>
        <dbReference type="EMBL" id="MDT2402595.1"/>
    </source>
</evidence>
<reference evidence="7" key="1">
    <citation type="submission" date="2023-03" db="EMBL/GenBank/DDBJ databases">
        <authorList>
            <person name="Shen W."/>
            <person name="Cai J."/>
        </authorList>
    </citation>
    <scope>NUCLEOTIDE SEQUENCE</scope>
    <source>
        <strain evidence="7">P33-2</strain>
    </source>
</reference>
<comment type="caution">
    <text evidence="7">The sequence shown here is derived from an EMBL/GenBank/DDBJ whole genome shotgun (WGS) entry which is preliminary data.</text>
</comment>
<keyword evidence="2" id="KW-0645">Protease</keyword>
<dbReference type="GO" id="GO:0008234">
    <property type="term" value="F:cysteine-type peptidase activity"/>
    <property type="evidence" value="ECO:0007669"/>
    <property type="project" value="UniProtKB-KW"/>
</dbReference>
<evidence type="ECO:0000256" key="5">
    <source>
        <dbReference type="SAM" id="MobiDB-lite"/>
    </source>
</evidence>